<dbReference type="PANTHER" id="PTHR21396">
    <property type="entry name" value="39S RIBOSOMAL PROTEIN L43"/>
    <property type="match status" value="1"/>
</dbReference>
<dbReference type="GO" id="GO:0003735">
    <property type="term" value="F:structural constituent of ribosome"/>
    <property type="evidence" value="ECO:0007669"/>
    <property type="project" value="InterPro"/>
</dbReference>
<sequence length="189" mass="21807">MSNSHLLLLSGFPRAPLQNGIGRYVPQLKRMTIKFCKSSGDSKGTREFIESKLVDFAKENPGTVVYVKPRRHRAPCVQAEYLNGEEHHISLHNMSLEETTKWINLLPMRSGRPTNLRLRKYWHTDSPSIQGVWSPFTNRDPALNLAQFPMEEFSKRKNLTKTATEIILERWQEQKEKDSTAPVQEKTTS</sequence>
<dbReference type="OrthoDB" id="88at2759"/>
<dbReference type="InParanoid" id="A0A482XA24"/>
<evidence type="ECO:0000256" key="1">
    <source>
        <dbReference type="ARBA" id="ARBA00004173"/>
    </source>
</evidence>
<gene>
    <name evidence="8" type="ORF">LSTR_LSTR004456</name>
</gene>
<evidence type="ECO:0000259" key="7">
    <source>
        <dbReference type="SMART" id="SM00916"/>
    </source>
</evidence>
<keyword evidence="4" id="KW-0496">Mitochondrion</keyword>
<dbReference type="InterPro" id="IPR036249">
    <property type="entry name" value="Thioredoxin-like_sf"/>
</dbReference>
<evidence type="ECO:0000313" key="8">
    <source>
        <dbReference type="EMBL" id="RZF42537.1"/>
    </source>
</evidence>
<dbReference type="Gene3D" id="3.40.30.10">
    <property type="entry name" value="Glutaredoxin"/>
    <property type="match status" value="1"/>
</dbReference>
<accession>A0A482XA24</accession>
<dbReference type="SMR" id="A0A482XA24"/>
<evidence type="ECO:0000256" key="4">
    <source>
        <dbReference type="ARBA" id="ARBA00023128"/>
    </source>
</evidence>
<dbReference type="Pfam" id="PF05047">
    <property type="entry name" value="L51_S25_CI-B8"/>
    <property type="match status" value="1"/>
</dbReference>
<dbReference type="InterPro" id="IPR039927">
    <property type="entry name" value="Ribosomal_mL43"/>
</dbReference>
<protein>
    <recommendedName>
        <fullName evidence="6">Large ribosomal subunit protein mL43</fullName>
    </recommendedName>
</protein>
<dbReference type="GO" id="GO:0032543">
    <property type="term" value="P:mitochondrial translation"/>
    <property type="evidence" value="ECO:0007669"/>
    <property type="project" value="InterPro"/>
</dbReference>
<dbReference type="FunFam" id="3.40.30.10:FF:000257">
    <property type="entry name" value="39S ribosomal protein L43"/>
    <property type="match status" value="1"/>
</dbReference>
<dbReference type="STRING" id="195883.A0A482XA24"/>
<evidence type="ECO:0000256" key="2">
    <source>
        <dbReference type="ARBA" id="ARBA00006073"/>
    </source>
</evidence>
<keyword evidence="9" id="KW-1185">Reference proteome</keyword>
<evidence type="ECO:0000256" key="5">
    <source>
        <dbReference type="ARBA" id="ARBA00023274"/>
    </source>
</evidence>
<dbReference type="PANTHER" id="PTHR21396:SF2">
    <property type="entry name" value="LARGE RIBOSOMAL SUBUNIT PROTEIN ML43"/>
    <property type="match status" value="1"/>
</dbReference>
<keyword evidence="3" id="KW-0689">Ribosomal protein</keyword>
<evidence type="ECO:0000256" key="6">
    <source>
        <dbReference type="ARBA" id="ARBA00035188"/>
    </source>
</evidence>
<dbReference type="SUPFAM" id="SSF52833">
    <property type="entry name" value="Thioredoxin-like"/>
    <property type="match status" value="1"/>
</dbReference>
<evidence type="ECO:0000313" key="9">
    <source>
        <dbReference type="Proteomes" id="UP000291343"/>
    </source>
</evidence>
<dbReference type="EMBL" id="QKKF02014912">
    <property type="protein sequence ID" value="RZF42537.1"/>
    <property type="molecule type" value="Genomic_DNA"/>
</dbReference>
<comment type="similarity">
    <text evidence="2">Belongs to the mitochondrion-specific ribosomal protein mL43 family.</text>
</comment>
<dbReference type="InterPro" id="IPR007741">
    <property type="entry name" value="Ribosomal_mL43/mS25/NADH_DH"/>
</dbReference>
<keyword evidence="5" id="KW-0687">Ribonucleoprotein</keyword>
<comment type="caution">
    <text evidence="8">The sequence shown here is derived from an EMBL/GenBank/DDBJ whole genome shotgun (WGS) entry which is preliminary data.</text>
</comment>
<feature type="domain" description="Ribosomal protein/NADH dehydrogenase" evidence="7">
    <location>
        <begin position="37"/>
        <end position="110"/>
    </location>
</feature>
<dbReference type="SMART" id="SM00916">
    <property type="entry name" value="L51_S25_CI-B8"/>
    <property type="match status" value="1"/>
</dbReference>
<proteinExistence type="inferred from homology"/>
<evidence type="ECO:0000256" key="3">
    <source>
        <dbReference type="ARBA" id="ARBA00022980"/>
    </source>
</evidence>
<organism evidence="8 9">
    <name type="scientific">Laodelphax striatellus</name>
    <name type="common">Small brown planthopper</name>
    <name type="synonym">Delphax striatella</name>
    <dbReference type="NCBI Taxonomy" id="195883"/>
    <lineage>
        <taxon>Eukaryota</taxon>
        <taxon>Metazoa</taxon>
        <taxon>Ecdysozoa</taxon>
        <taxon>Arthropoda</taxon>
        <taxon>Hexapoda</taxon>
        <taxon>Insecta</taxon>
        <taxon>Pterygota</taxon>
        <taxon>Neoptera</taxon>
        <taxon>Paraneoptera</taxon>
        <taxon>Hemiptera</taxon>
        <taxon>Auchenorrhyncha</taxon>
        <taxon>Fulgoroidea</taxon>
        <taxon>Delphacidae</taxon>
        <taxon>Criomorphinae</taxon>
        <taxon>Laodelphax</taxon>
    </lineage>
</organism>
<dbReference type="Proteomes" id="UP000291343">
    <property type="component" value="Unassembled WGS sequence"/>
</dbReference>
<name>A0A482XA24_LAOST</name>
<comment type="subcellular location">
    <subcellularLocation>
        <location evidence="1">Mitochondrion</location>
    </subcellularLocation>
</comment>
<dbReference type="GO" id="GO:0005762">
    <property type="term" value="C:mitochondrial large ribosomal subunit"/>
    <property type="evidence" value="ECO:0007669"/>
    <property type="project" value="TreeGrafter"/>
</dbReference>
<dbReference type="FunCoup" id="A0A482XA24">
    <property type="interactions" value="699"/>
</dbReference>
<dbReference type="AlphaFoldDB" id="A0A482XA24"/>
<reference evidence="8 9" key="1">
    <citation type="journal article" date="2017" name="Gigascience">
        <title>Genome sequence of the small brown planthopper, Laodelphax striatellus.</title>
        <authorList>
            <person name="Zhu J."/>
            <person name="Jiang F."/>
            <person name="Wang X."/>
            <person name="Yang P."/>
            <person name="Bao Y."/>
            <person name="Zhao W."/>
            <person name="Wang W."/>
            <person name="Lu H."/>
            <person name="Wang Q."/>
            <person name="Cui N."/>
            <person name="Li J."/>
            <person name="Chen X."/>
            <person name="Luo L."/>
            <person name="Yu J."/>
            <person name="Kang L."/>
            <person name="Cui F."/>
        </authorList>
    </citation>
    <scope>NUCLEOTIDE SEQUENCE [LARGE SCALE GENOMIC DNA]</scope>
    <source>
        <strain evidence="8">Lst14</strain>
    </source>
</reference>